<reference evidence="2 3" key="1">
    <citation type="submission" date="2021-04" db="EMBL/GenBank/DDBJ databases">
        <title>Genome analysis of Polyangium sp.</title>
        <authorList>
            <person name="Li Y."/>
            <person name="Wang J."/>
        </authorList>
    </citation>
    <scope>NUCLEOTIDE SEQUENCE [LARGE SCALE GENOMIC DNA]</scope>
    <source>
        <strain evidence="2 3">SDU14</strain>
    </source>
</reference>
<accession>A0A9X3X6Z2</accession>
<gene>
    <name evidence="2" type="ORF">KEG57_30975</name>
</gene>
<evidence type="ECO:0000256" key="1">
    <source>
        <dbReference type="SAM" id="MobiDB-lite"/>
    </source>
</evidence>
<comment type="caution">
    <text evidence="2">The sequence shown here is derived from an EMBL/GenBank/DDBJ whole genome shotgun (WGS) entry which is preliminary data.</text>
</comment>
<feature type="region of interest" description="Disordered" evidence="1">
    <location>
        <begin position="1"/>
        <end position="25"/>
    </location>
</feature>
<feature type="region of interest" description="Disordered" evidence="1">
    <location>
        <begin position="213"/>
        <end position="247"/>
    </location>
</feature>
<organism evidence="2 3">
    <name type="scientific">Polyangium jinanense</name>
    <dbReference type="NCBI Taxonomy" id="2829994"/>
    <lineage>
        <taxon>Bacteria</taxon>
        <taxon>Pseudomonadati</taxon>
        <taxon>Myxococcota</taxon>
        <taxon>Polyangia</taxon>
        <taxon>Polyangiales</taxon>
        <taxon>Polyangiaceae</taxon>
        <taxon>Polyangium</taxon>
    </lineage>
</organism>
<sequence length="247" mass="27026">MFGSDREKELEKVFEPASAPRPEHRTALEASLLATFDAMPPEQRRKPMEKKHVLRKMAFGAAIAAVIGVAACAAPMEVDVEVGRSLTVTYAEAEAMPKPPEVMKALEGSVKLDNVKVRGRHQNGEVTLQIEAWGEDLGDEPLADKLREAMPALASAKITEKPLSGKVDSTLGKKIGHDLFNLDITDDQDVEVVRQKILEQLAAQGFEGQVKVDVQGDGKGEGRRVNIELRREEECPPEEAEEKKAAP</sequence>
<dbReference type="RefSeq" id="WP_272425857.1">
    <property type="nucleotide sequence ID" value="NZ_JAGTJJ010000024.1"/>
</dbReference>
<proteinExistence type="predicted"/>
<keyword evidence="3" id="KW-1185">Reference proteome</keyword>
<evidence type="ECO:0000313" key="3">
    <source>
        <dbReference type="Proteomes" id="UP001151081"/>
    </source>
</evidence>
<dbReference type="Proteomes" id="UP001151081">
    <property type="component" value="Unassembled WGS sequence"/>
</dbReference>
<protein>
    <submittedName>
        <fullName evidence="2">Uncharacterized protein</fullName>
    </submittedName>
</protein>
<dbReference type="AlphaFoldDB" id="A0A9X3X6Z2"/>
<name>A0A9X3X6Z2_9BACT</name>
<dbReference type="EMBL" id="JAGTJJ010000024">
    <property type="protein sequence ID" value="MDC3984944.1"/>
    <property type="molecule type" value="Genomic_DNA"/>
</dbReference>
<evidence type="ECO:0000313" key="2">
    <source>
        <dbReference type="EMBL" id="MDC3984944.1"/>
    </source>
</evidence>
<feature type="compositionally biased region" description="Basic and acidic residues" evidence="1">
    <location>
        <begin position="214"/>
        <end position="234"/>
    </location>
</feature>
<feature type="compositionally biased region" description="Basic and acidic residues" evidence="1">
    <location>
        <begin position="1"/>
        <end position="14"/>
    </location>
</feature>